<gene>
    <name evidence="3" type="ORF">PISL3812_03933</name>
</gene>
<dbReference type="STRING" id="28573.A0A0U1LWH2"/>
<proteinExistence type="predicted"/>
<dbReference type="Pfam" id="PF25809">
    <property type="entry name" value="STEEP1"/>
    <property type="match status" value="1"/>
</dbReference>
<name>A0A0U1LWH2_TALIS</name>
<feature type="region of interest" description="Disordered" evidence="1">
    <location>
        <begin position="1"/>
        <end position="36"/>
    </location>
</feature>
<protein>
    <recommendedName>
        <fullName evidence="2">STEEP1 domain-containing protein</fullName>
    </recommendedName>
</protein>
<feature type="compositionally biased region" description="Low complexity" evidence="1">
    <location>
        <begin position="18"/>
        <end position="29"/>
    </location>
</feature>
<dbReference type="OMA" id="CRVVMGY"/>
<sequence>MSLPTEHPPPTDHEHDQSQPQEQRQQQQQTDKKKKEIKTFHCRYCSHLLLASTRDILSATAPLARRGGAARDRALILDIQGPARQRGSAQSELDGEEEEEQSAGRGRTVETTTSTIRPETGRKADTEAETEEAHYTIPLATLLPDPKPIIIRRDDGFEKRVLFKCGRCRVVVGYEIVPQRTAAAESEKKDGSGKVMYLMPGSLVATEDLHVQQQQQQQGEVEDGNPVVKQMDAEWRGWVTV</sequence>
<dbReference type="AlphaFoldDB" id="A0A0U1LWH2"/>
<evidence type="ECO:0000256" key="1">
    <source>
        <dbReference type="SAM" id="MobiDB-lite"/>
    </source>
</evidence>
<evidence type="ECO:0000313" key="4">
    <source>
        <dbReference type="Proteomes" id="UP000054383"/>
    </source>
</evidence>
<evidence type="ECO:0000313" key="3">
    <source>
        <dbReference type="EMBL" id="CRG86920.1"/>
    </source>
</evidence>
<evidence type="ECO:0000259" key="2">
    <source>
        <dbReference type="Pfam" id="PF25809"/>
    </source>
</evidence>
<dbReference type="InterPro" id="IPR057965">
    <property type="entry name" value="STEEP1_dom"/>
</dbReference>
<feature type="domain" description="STEEP1" evidence="2">
    <location>
        <begin position="32"/>
        <end position="208"/>
    </location>
</feature>
<keyword evidence="4" id="KW-1185">Reference proteome</keyword>
<accession>A0A0U1LWH2</accession>
<feature type="compositionally biased region" description="Basic and acidic residues" evidence="1">
    <location>
        <begin position="119"/>
        <end position="131"/>
    </location>
</feature>
<reference evidence="3 4" key="1">
    <citation type="submission" date="2015-04" db="EMBL/GenBank/DDBJ databases">
        <authorList>
            <person name="Syromyatnikov M.Y."/>
            <person name="Popov V.N."/>
        </authorList>
    </citation>
    <scope>NUCLEOTIDE SEQUENCE [LARGE SCALE GENOMIC DNA]</scope>
    <source>
        <strain evidence="3">WF-38-12</strain>
    </source>
</reference>
<dbReference type="OrthoDB" id="418131at2759"/>
<organism evidence="3 4">
    <name type="scientific">Talaromyces islandicus</name>
    <name type="common">Penicillium islandicum</name>
    <dbReference type="NCBI Taxonomy" id="28573"/>
    <lineage>
        <taxon>Eukaryota</taxon>
        <taxon>Fungi</taxon>
        <taxon>Dikarya</taxon>
        <taxon>Ascomycota</taxon>
        <taxon>Pezizomycotina</taxon>
        <taxon>Eurotiomycetes</taxon>
        <taxon>Eurotiomycetidae</taxon>
        <taxon>Eurotiales</taxon>
        <taxon>Trichocomaceae</taxon>
        <taxon>Talaromyces</taxon>
        <taxon>Talaromyces sect. Islandici</taxon>
    </lineage>
</organism>
<dbReference type="Proteomes" id="UP000054383">
    <property type="component" value="Unassembled WGS sequence"/>
</dbReference>
<dbReference type="EMBL" id="CVMT01000003">
    <property type="protein sequence ID" value="CRG86920.1"/>
    <property type="molecule type" value="Genomic_DNA"/>
</dbReference>
<feature type="region of interest" description="Disordered" evidence="1">
    <location>
        <begin position="80"/>
        <end position="131"/>
    </location>
</feature>